<dbReference type="PANTHER" id="PTHR43386:SF24">
    <property type="entry name" value="OLIGOPEPTIDE TRANSPORT SYSTEM PERMEASE PROTEIN AMID"/>
    <property type="match status" value="1"/>
</dbReference>
<dbReference type="CDD" id="cd06261">
    <property type="entry name" value="TM_PBP2"/>
    <property type="match status" value="1"/>
</dbReference>
<accession>A0ABS6E2A0</accession>
<keyword evidence="2 9" id="KW-0813">Transport</keyword>
<dbReference type="Proteomes" id="UP000749471">
    <property type="component" value="Unassembled WGS sequence"/>
</dbReference>
<evidence type="ECO:0000256" key="1">
    <source>
        <dbReference type="ARBA" id="ARBA00004651"/>
    </source>
</evidence>
<gene>
    <name evidence="11" type="ORF">KQI42_02785</name>
</gene>
<sequence>MDTTKQLKEEIKIKEKDFKFVQLDEKIYDEKFEGEAIGFFKDAMLRFKKNRAAIVSGWIIAFIVFMAIFGPMMNEYTYREQHLEWAFLPPRVPGLEKLGIFDGTKEIRVRKENIEEKYGDALIKVVEEYNVKHQGRDVAMAVIKVDAYKLNEAEDVYFWLGTDSIGRDQWTRLWRGSRVSLFIGVMAVIINMFIGVVYGSVSGYYGGWIDMVLQRITEVLGGIPSLVLIMLFIMYMGAGIIPFILAMVLTGWIGMSRMIRAQFYKYKGQEYVLASRTMGAKDRSLIFRHILPNAIGPIITQATLAVPGFIFTESMLSYLGLGLGAPEPSIGVLLAEGQKVLLNHPHLTLFPAMVISILMLAFNLFGNGLRDAFDPTLRGQE</sequence>
<keyword evidence="12" id="KW-1185">Reference proteome</keyword>
<name>A0ABS6E2A0_9FIRM</name>
<dbReference type="InterPro" id="IPR025966">
    <property type="entry name" value="OppC_N"/>
</dbReference>
<comment type="similarity">
    <text evidence="8">Belongs to the binding-protein-dependent transport system permease family. OppBC subfamily.</text>
</comment>
<organism evidence="11 12">
    <name type="scientific">Tissierella simiarum</name>
    <dbReference type="NCBI Taxonomy" id="2841534"/>
    <lineage>
        <taxon>Bacteria</taxon>
        <taxon>Bacillati</taxon>
        <taxon>Bacillota</taxon>
        <taxon>Tissierellia</taxon>
        <taxon>Tissierellales</taxon>
        <taxon>Tissierellaceae</taxon>
        <taxon>Tissierella</taxon>
    </lineage>
</organism>
<protein>
    <submittedName>
        <fullName evidence="11">ABC transporter permease</fullName>
    </submittedName>
</protein>
<dbReference type="EMBL" id="JAHLPM010000002">
    <property type="protein sequence ID" value="MBU5436917.1"/>
    <property type="molecule type" value="Genomic_DNA"/>
</dbReference>
<dbReference type="PROSITE" id="PS50928">
    <property type="entry name" value="ABC_TM1"/>
    <property type="match status" value="1"/>
</dbReference>
<reference evidence="11 12" key="1">
    <citation type="submission" date="2021-06" db="EMBL/GenBank/DDBJ databases">
        <authorList>
            <person name="Sun Q."/>
            <person name="Li D."/>
        </authorList>
    </citation>
    <scope>NUCLEOTIDE SEQUENCE [LARGE SCALE GENOMIC DNA]</scope>
    <source>
        <strain evidence="11 12">MSJ-40</strain>
    </source>
</reference>
<evidence type="ECO:0000256" key="4">
    <source>
        <dbReference type="ARBA" id="ARBA00022856"/>
    </source>
</evidence>
<evidence type="ECO:0000313" key="11">
    <source>
        <dbReference type="EMBL" id="MBU5436917.1"/>
    </source>
</evidence>
<feature type="transmembrane region" description="Helical" evidence="9">
    <location>
        <begin position="181"/>
        <end position="206"/>
    </location>
</feature>
<keyword evidence="6 9" id="KW-1133">Transmembrane helix</keyword>
<dbReference type="RefSeq" id="WP_216516520.1">
    <property type="nucleotide sequence ID" value="NZ_JAHLPM010000002.1"/>
</dbReference>
<feature type="transmembrane region" description="Helical" evidence="9">
    <location>
        <begin position="290"/>
        <end position="310"/>
    </location>
</feature>
<feature type="transmembrane region" description="Helical" evidence="9">
    <location>
        <begin position="52"/>
        <end position="70"/>
    </location>
</feature>
<dbReference type="Pfam" id="PF00528">
    <property type="entry name" value="BPD_transp_1"/>
    <property type="match status" value="1"/>
</dbReference>
<feature type="transmembrane region" description="Helical" evidence="9">
    <location>
        <begin position="226"/>
        <end position="255"/>
    </location>
</feature>
<evidence type="ECO:0000256" key="7">
    <source>
        <dbReference type="ARBA" id="ARBA00023136"/>
    </source>
</evidence>
<evidence type="ECO:0000313" key="12">
    <source>
        <dbReference type="Proteomes" id="UP000749471"/>
    </source>
</evidence>
<dbReference type="InterPro" id="IPR000515">
    <property type="entry name" value="MetI-like"/>
</dbReference>
<evidence type="ECO:0000256" key="6">
    <source>
        <dbReference type="ARBA" id="ARBA00022989"/>
    </source>
</evidence>
<evidence type="ECO:0000256" key="5">
    <source>
        <dbReference type="ARBA" id="ARBA00022927"/>
    </source>
</evidence>
<feature type="domain" description="ABC transmembrane type-1" evidence="10">
    <location>
        <begin position="177"/>
        <end position="366"/>
    </location>
</feature>
<dbReference type="PANTHER" id="PTHR43386">
    <property type="entry name" value="OLIGOPEPTIDE TRANSPORT SYSTEM PERMEASE PROTEIN APPC"/>
    <property type="match status" value="1"/>
</dbReference>
<feature type="transmembrane region" description="Helical" evidence="9">
    <location>
        <begin position="347"/>
        <end position="365"/>
    </location>
</feature>
<evidence type="ECO:0000256" key="8">
    <source>
        <dbReference type="ARBA" id="ARBA00024202"/>
    </source>
</evidence>
<keyword evidence="3 9" id="KW-0812">Transmembrane</keyword>
<keyword evidence="7 9" id="KW-0472">Membrane</keyword>
<comment type="subcellular location">
    <subcellularLocation>
        <location evidence="1 9">Cell membrane</location>
        <topology evidence="1 9">Multi-pass membrane protein</topology>
    </subcellularLocation>
</comment>
<keyword evidence="5" id="KW-0653">Protein transport</keyword>
<evidence type="ECO:0000256" key="3">
    <source>
        <dbReference type="ARBA" id="ARBA00022692"/>
    </source>
</evidence>
<evidence type="ECO:0000256" key="9">
    <source>
        <dbReference type="RuleBase" id="RU363032"/>
    </source>
</evidence>
<comment type="caution">
    <text evidence="11">The sequence shown here is derived from an EMBL/GenBank/DDBJ whole genome shotgun (WGS) entry which is preliminary data.</text>
</comment>
<keyword evidence="4" id="KW-0571">Peptide transport</keyword>
<evidence type="ECO:0000256" key="2">
    <source>
        <dbReference type="ARBA" id="ARBA00022448"/>
    </source>
</evidence>
<dbReference type="Pfam" id="PF12911">
    <property type="entry name" value="OppC_N"/>
    <property type="match status" value="1"/>
</dbReference>
<proteinExistence type="inferred from homology"/>
<evidence type="ECO:0000259" key="10">
    <source>
        <dbReference type="PROSITE" id="PS50928"/>
    </source>
</evidence>
<dbReference type="InterPro" id="IPR050366">
    <property type="entry name" value="BP-dependent_transpt_permease"/>
</dbReference>